<comment type="caution">
    <text evidence="1">The sequence shown here is derived from an EMBL/GenBank/DDBJ whole genome shotgun (WGS) entry which is preliminary data.</text>
</comment>
<evidence type="ECO:0000313" key="2">
    <source>
        <dbReference type="Proteomes" id="UP001062846"/>
    </source>
</evidence>
<reference evidence="1" key="1">
    <citation type="submission" date="2022-02" db="EMBL/GenBank/DDBJ databases">
        <title>Plant Genome Project.</title>
        <authorList>
            <person name="Zhang R.-G."/>
        </authorList>
    </citation>
    <scope>NUCLEOTIDE SEQUENCE</scope>
    <source>
        <strain evidence="1">AT1</strain>
    </source>
</reference>
<accession>A0ACC0N150</accession>
<dbReference type="EMBL" id="CM046394">
    <property type="protein sequence ID" value="KAI8546854.1"/>
    <property type="molecule type" value="Genomic_DNA"/>
</dbReference>
<proteinExistence type="predicted"/>
<protein>
    <submittedName>
        <fullName evidence="1">Uncharacterized protein</fullName>
    </submittedName>
</protein>
<dbReference type="Proteomes" id="UP001062846">
    <property type="component" value="Chromosome 7"/>
</dbReference>
<evidence type="ECO:0000313" key="1">
    <source>
        <dbReference type="EMBL" id="KAI8546854.1"/>
    </source>
</evidence>
<name>A0ACC0N150_RHOML</name>
<sequence>MKCKDFSGGDFGYWLEDAKPYGLQNVKSSHDALEAKISEKRHLERLALKWNSTAEDSQNARDVLEQLEPHSNLKHLEIKNYRFPTWLGDQSFCNMVSLCLENCFSLPPLGQMFSLKELSIVRMPGITSVGCEFYGESGSLRKPFQSLETLRFENMSGWEGWCILDAGEFSWLQKLEVINCPKLIGHLPTKVLSLVGLEIVDCPKFVASRSMSTSICKLVLNECQGVQLERQSVPSTEKLEISGFERLKEFASELRKKYPSLWLLTTFSYKQDTHTVLVHPVLAQLRPLNIITRKQTNSTIATATKHSNGSLWGKLLTVI</sequence>
<keyword evidence="2" id="KW-1185">Reference proteome</keyword>
<gene>
    <name evidence="1" type="ORF">RHMOL_Rhmol07G0152000</name>
</gene>
<organism evidence="1 2">
    <name type="scientific">Rhododendron molle</name>
    <name type="common">Chinese azalea</name>
    <name type="synonym">Azalea mollis</name>
    <dbReference type="NCBI Taxonomy" id="49168"/>
    <lineage>
        <taxon>Eukaryota</taxon>
        <taxon>Viridiplantae</taxon>
        <taxon>Streptophyta</taxon>
        <taxon>Embryophyta</taxon>
        <taxon>Tracheophyta</taxon>
        <taxon>Spermatophyta</taxon>
        <taxon>Magnoliopsida</taxon>
        <taxon>eudicotyledons</taxon>
        <taxon>Gunneridae</taxon>
        <taxon>Pentapetalae</taxon>
        <taxon>asterids</taxon>
        <taxon>Ericales</taxon>
        <taxon>Ericaceae</taxon>
        <taxon>Ericoideae</taxon>
        <taxon>Rhodoreae</taxon>
        <taxon>Rhododendron</taxon>
    </lineage>
</organism>